<keyword evidence="3" id="KW-0813">Transport</keyword>
<dbReference type="SUPFAM" id="SSF52540">
    <property type="entry name" value="P-loop containing nucleoside triphosphate hydrolases"/>
    <property type="match status" value="2"/>
</dbReference>
<evidence type="ECO:0000256" key="6">
    <source>
        <dbReference type="ARBA" id="ARBA00022801"/>
    </source>
</evidence>
<feature type="compositionally biased region" description="Basic and acidic residues" evidence="13">
    <location>
        <begin position="192"/>
        <end position="201"/>
    </location>
</feature>
<evidence type="ECO:0000256" key="2">
    <source>
        <dbReference type="ARBA" id="ARBA00006914"/>
    </source>
</evidence>
<dbReference type="AlphaFoldDB" id="A0AAD3Y9C2"/>
<dbReference type="GO" id="GO:0016558">
    <property type="term" value="P:protein import into peroxisome matrix"/>
    <property type="evidence" value="ECO:0007669"/>
    <property type="project" value="TreeGrafter"/>
</dbReference>
<evidence type="ECO:0000256" key="10">
    <source>
        <dbReference type="ARBA" id="ARBA00032509"/>
    </source>
</evidence>
<gene>
    <name evidence="15" type="primary">PEX1</name>
    <name evidence="15" type="ORF">CspeluHIS016_0104140</name>
</gene>
<dbReference type="InterPro" id="IPR050168">
    <property type="entry name" value="AAA_ATPase_domain"/>
</dbReference>
<dbReference type="FunFam" id="3.40.50.300:FF:000149">
    <property type="entry name" value="Nuclear valosin-containing protein-like"/>
    <property type="match status" value="1"/>
</dbReference>
<name>A0AAD3Y9C2_9TREE</name>
<evidence type="ECO:0000256" key="12">
    <source>
        <dbReference type="ARBA" id="ARBA00048778"/>
    </source>
</evidence>
<dbReference type="Pfam" id="PF17862">
    <property type="entry name" value="AAA_lid_3"/>
    <property type="match status" value="1"/>
</dbReference>
<evidence type="ECO:0000256" key="1">
    <source>
        <dbReference type="ARBA" id="ARBA00004370"/>
    </source>
</evidence>
<dbReference type="GO" id="GO:0016887">
    <property type="term" value="F:ATP hydrolysis activity"/>
    <property type="evidence" value="ECO:0007669"/>
    <property type="project" value="InterPro"/>
</dbReference>
<dbReference type="InterPro" id="IPR027417">
    <property type="entry name" value="P-loop_NTPase"/>
</dbReference>
<feature type="compositionally biased region" description="Basic and acidic residues" evidence="13">
    <location>
        <begin position="288"/>
        <end position="309"/>
    </location>
</feature>
<feature type="region of interest" description="Disordered" evidence="13">
    <location>
        <begin position="1009"/>
        <end position="1031"/>
    </location>
</feature>
<dbReference type="InterPro" id="IPR003959">
    <property type="entry name" value="ATPase_AAA_core"/>
</dbReference>
<dbReference type="EMBL" id="BTCM01000001">
    <property type="protein sequence ID" value="GMK53828.1"/>
    <property type="molecule type" value="Genomic_DNA"/>
</dbReference>
<dbReference type="InterPro" id="IPR029067">
    <property type="entry name" value="CDC48_domain_2-like_sf"/>
</dbReference>
<evidence type="ECO:0000256" key="13">
    <source>
        <dbReference type="SAM" id="MobiDB-lite"/>
    </source>
</evidence>
<comment type="subcellular location">
    <subcellularLocation>
        <location evidence="1">Membrane</location>
    </subcellularLocation>
</comment>
<evidence type="ECO:0000256" key="4">
    <source>
        <dbReference type="ARBA" id="ARBA00022593"/>
    </source>
</evidence>
<keyword evidence="5" id="KW-0547">Nucleotide-binding</keyword>
<dbReference type="PANTHER" id="PTHR23077:SF12">
    <property type="entry name" value="PEROXISOMAL ATPASE PEX1"/>
    <property type="match status" value="1"/>
</dbReference>
<evidence type="ECO:0000256" key="8">
    <source>
        <dbReference type="ARBA" id="ARBA00022927"/>
    </source>
</evidence>
<dbReference type="CDD" id="cd00009">
    <property type="entry name" value="AAA"/>
    <property type="match status" value="1"/>
</dbReference>
<keyword evidence="16" id="KW-1185">Reference proteome</keyword>
<feature type="domain" description="AAA+ ATPase" evidence="14">
    <location>
        <begin position="683"/>
        <end position="818"/>
    </location>
</feature>
<comment type="similarity">
    <text evidence="2">Belongs to the AAA ATPase family.</text>
</comment>
<dbReference type="Pfam" id="PF00004">
    <property type="entry name" value="AAA"/>
    <property type="match status" value="2"/>
</dbReference>
<dbReference type="PANTHER" id="PTHR23077">
    <property type="entry name" value="AAA-FAMILY ATPASE"/>
    <property type="match status" value="1"/>
</dbReference>
<evidence type="ECO:0000256" key="9">
    <source>
        <dbReference type="ARBA" id="ARBA00023136"/>
    </source>
</evidence>
<sequence>MARKAAVKYRSLRSNLVHLPLSLYASLAQSQTRPQSLILHLAPLVPASSSRRAPQAAYLGWSGLAAASSLSGIGGGQLETIEVDPEVALNYGWAEGTILEISIIHNPTKARSVSVTPLSTDDWEILEQNANYLENNLLGQLRAAQKGQEIDVWVMGRTKIRIRVDATNPPTTASSAVLVNFETEIYVAPRPRGQEAPKEAPKVLAPPPVARANSGGDISKKATKGATLRVVPPKVAAQWGAVELSADDAHTVGSDKVAFVAPATLNKVRARLSEHQDGTPLLVNLRVKRAEDEEKKDEEQQAEPPKEGEEQSDEEPPLEAWLAACEEMPAGCMVLSGELEPEWKTWGVAKLGLATPKSSRTKVNGHRSTPALEVEAEKKPTLAGVDGTIEKALSYFRRGAFTGHARPLLLTGGKGSGKTAIAKTVAEALEVDRSVLAEVIYDDVGRLDSDARVSSLKETMDKWIEDARRQSPCILVLDNLDLILGPESELGGASSNAAILAEHFTKLFAAPALPKGLLVLATATGSAGLHPLLTSKHIFGESMKVPPPKQETRREILEAIVKAQQEDSPVAHGEEEALDYVTLAQLTEGYAASDLNDFVTGALQQSMIRGAKEGNVDAPLLMDDFVAAQEAFTPISLRGISLQKSDVRWSDIGGLHDARAILRETLEWPTKYARIFAKCPLRLRSGLLLYGYPGCGKTLLASAVAKETGLNFISVKGPEILNKYIGASEQSVRDLFERASAAKPCVLFFDEFDSIAPKRGHDSTGVTDRVVNQMLTEMDGAQGLDGVYVLAATSRPDLIDPALLRPGRLDKSILCDMPSVHDRLEIIQSFTKKLECSPSIDFEQLALDTEGFSGADLQALVYNAHLDVVHTVLNAPEDEPKGKGKAVDKGKGKAVDKGKGKAVEDDGKGKAKEANGSAEPSKAKAYHQLQPEETPVTSAQRSAFTERIETIVSSTSQVQGDADEVVEKKKMETPAIEERHLRQALMNMRPSVSAQERARFGRIYQSFVADRDGNLPNGEGPRDTGTRTSLQ</sequence>
<protein>
    <recommendedName>
        <fullName evidence="11">Peroxisomal ATPase PEX1</fullName>
    </recommendedName>
    <alternativeName>
        <fullName evidence="10">Peroxin-1</fullName>
    </alternativeName>
</protein>
<dbReference type="GO" id="GO:0005829">
    <property type="term" value="C:cytosol"/>
    <property type="evidence" value="ECO:0007669"/>
    <property type="project" value="TreeGrafter"/>
</dbReference>
<keyword evidence="6" id="KW-0378">Hydrolase</keyword>
<dbReference type="Gene3D" id="1.10.8.60">
    <property type="match status" value="2"/>
</dbReference>
<dbReference type="InterPro" id="IPR041569">
    <property type="entry name" value="AAA_lid_3"/>
</dbReference>
<organism evidence="15 16">
    <name type="scientific">Cutaneotrichosporon spelunceum</name>
    <dbReference type="NCBI Taxonomy" id="1672016"/>
    <lineage>
        <taxon>Eukaryota</taxon>
        <taxon>Fungi</taxon>
        <taxon>Dikarya</taxon>
        <taxon>Basidiomycota</taxon>
        <taxon>Agaricomycotina</taxon>
        <taxon>Tremellomycetes</taxon>
        <taxon>Trichosporonales</taxon>
        <taxon>Trichosporonaceae</taxon>
        <taxon>Cutaneotrichosporon</taxon>
    </lineage>
</organism>
<accession>A0AAD3Y9C2</accession>
<dbReference type="Pfam" id="PF09262">
    <property type="entry name" value="PEX-1N"/>
    <property type="match status" value="1"/>
</dbReference>
<dbReference type="SUPFAM" id="SSF54585">
    <property type="entry name" value="Cdc48 domain 2-like"/>
    <property type="match status" value="1"/>
</dbReference>
<keyword evidence="9" id="KW-0472">Membrane</keyword>
<dbReference type="InterPro" id="IPR003960">
    <property type="entry name" value="ATPase_AAA_CS"/>
</dbReference>
<evidence type="ECO:0000313" key="16">
    <source>
        <dbReference type="Proteomes" id="UP001222932"/>
    </source>
</evidence>
<evidence type="ECO:0000256" key="11">
    <source>
        <dbReference type="ARBA" id="ARBA00034532"/>
    </source>
</evidence>
<keyword evidence="4" id="KW-0962">Peroxisome biogenesis</keyword>
<dbReference type="Gene3D" id="3.40.50.300">
    <property type="entry name" value="P-loop containing nucleotide triphosphate hydrolases"/>
    <property type="match status" value="2"/>
</dbReference>
<feature type="domain" description="AAA+ ATPase" evidence="14">
    <location>
        <begin position="404"/>
        <end position="549"/>
    </location>
</feature>
<dbReference type="InterPro" id="IPR003593">
    <property type="entry name" value="AAA+_ATPase"/>
</dbReference>
<reference evidence="15" key="2">
    <citation type="submission" date="2023-06" db="EMBL/GenBank/DDBJ databases">
        <authorList>
            <person name="Kobayashi Y."/>
            <person name="Kayamori A."/>
            <person name="Aoki K."/>
            <person name="Shiwa Y."/>
            <person name="Fujita N."/>
            <person name="Sugita T."/>
            <person name="Iwasaki W."/>
            <person name="Tanaka N."/>
            <person name="Takashima M."/>
        </authorList>
    </citation>
    <scope>NUCLEOTIDE SEQUENCE</scope>
    <source>
        <strain evidence="15">HIS016</strain>
    </source>
</reference>
<dbReference type="GO" id="GO:0005524">
    <property type="term" value="F:ATP binding"/>
    <property type="evidence" value="ECO:0007669"/>
    <property type="project" value="UniProtKB-KW"/>
</dbReference>
<dbReference type="InterPro" id="IPR015342">
    <property type="entry name" value="PEX1-N_C-lobe"/>
</dbReference>
<dbReference type="PROSITE" id="PS00674">
    <property type="entry name" value="AAA"/>
    <property type="match status" value="1"/>
</dbReference>
<dbReference type="SMART" id="SM00382">
    <property type="entry name" value="AAA"/>
    <property type="match status" value="2"/>
</dbReference>
<evidence type="ECO:0000259" key="14">
    <source>
        <dbReference type="SMART" id="SM00382"/>
    </source>
</evidence>
<evidence type="ECO:0000256" key="3">
    <source>
        <dbReference type="ARBA" id="ARBA00022448"/>
    </source>
</evidence>
<keyword evidence="8" id="KW-0653">Protein transport</keyword>
<feature type="region of interest" description="Disordered" evidence="13">
    <location>
        <begin position="283"/>
        <end position="317"/>
    </location>
</feature>
<comment type="caution">
    <text evidence="15">The sequence shown here is derived from an EMBL/GenBank/DDBJ whole genome shotgun (WGS) entry which is preliminary data.</text>
</comment>
<evidence type="ECO:0000256" key="7">
    <source>
        <dbReference type="ARBA" id="ARBA00022840"/>
    </source>
</evidence>
<feature type="region of interest" description="Disordered" evidence="13">
    <location>
        <begin position="875"/>
        <end position="938"/>
    </location>
</feature>
<dbReference type="GO" id="GO:0005778">
    <property type="term" value="C:peroxisomal membrane"/>
    <property type="evidence" value="ECO:0007669"/>
    <property type="project" value="TreeGrafter"/>
</dbReference>
<comment type="catalytic activity">
    <reaction evidence="12">
        <text>ATP + H2O = ADP + phosphate + H(+)</text>
        <dbReference type="Rhea" id="RHEA:13065"/>
        <dbReference type="ChEBI" id="CHEBI:15377"/>
        <dbReference type="ChEBI" id="CHEBI:15378"/>
        <dbReference type="ChEBI" id="CHEBI:30616"/>
        <dbReference type="ChEBI" id="CHEBI:43474"/>
        <dbReference type="ChEBI" id="CHEBI:456216"/>
    </reaction>
    <physiologicalReaction direction="left-to-right" evidence="12">
        <dbReference type="Rhea" id="RHEA:13066"/>
    </physiologicalReaction>
</comment>
<proteinExistence type="inferred from homology"/>
<dbReference type="Gene3D" id="3.10.330.10">
    <property type="match status" value="1"/>
</dbReference>
<reference evidence="15" key="1">
    <citation type="journal article" date="2023" name="BMC Genomics">
        <title>Chromosome-level genome assemblies of Cutaneotrichosporon spp. (Trichosporonales, Basidiomycota) reveal imbalanced evolution between nucleotide sequences and chromosome synteny.</title>
        <authorList>
            <person name="Kobayashi Y."/>
            <person name="Kayamori A."/>
            <person name="Aoki K."/>
            <person name="Shiwa Y."/>
            <person name="Matsutani M."/>
            <person name="Fujita N."/>
            <person name="Sugita T."/>
            <person name="Iwasaki W."/>
            <person name="Tanaka N."/>
            <person name="Takashima M."/>
        </authorList>
    </citation>
    <scope>NUCLEOTIDE SEQUENCE</scope>
    <source>
        <strain evidence="15">HIS016</strain>
    </source>
</reference>
<dbReference type="Proteomes" id="UP001222932">
    <property type="component" value="Unassembled WGS sequence"/>
</dbReference>
<evidence type="ECO:0000313" key="15">
    <source>
        <dbReference type="EMBL" id="GMK53828.1"/>
    </source>
</evidence>
<keyword evidence="7" id="KW-0067">ATP-binding</keyword>
<feature type="compositionally biased region" description="Basic and acidic residues" evidence="13">
    <location>
        <begin position="878"/>
        <end position="913"/>
    </location>
</feature>
<evidence type="ECO:0000256" key="5">
    <source>
        <dbReference type="ARBA" id="ARBA00022741"/>
    </source>
</evidence>
<feature type="region of interest" description="Disordered" evidence="13">
    <location>
        <begin position="191"/>
        <end position="220"/>
    </location>
</feature>
<dbReference type="CDD" id="cd19526">
    <property type="entry name" value="RecA-like_PEX1_r2"/>
    <property type="match status" value="1"/>
</dbReference>